<evidence type="ECO:0000313" key="2">
    <source>
        <dbReference type="Proteomes" id="UP001642484"/>
    </source>
</evidence>
<comment type="caution">
    <text evidence="1">The sequence shown here is derived from an EMBL/GenBank/DDBJ whole genome shotgun (WGS) entry which is preliminary data.</text>
</comment>
<name>A0ABP0LV53_9DINO</name>
<protein>
    <submittedName>
        <fullName evidence="1">Uncharacterized protein</fullName>
    </submittedName>
</protein>
<accession>A0ABP0LV53</accession>
<sequence>MPPVEVHSLWIGESFPDWLPHCVASYIRTGHVINWWIYPEERERDFELLQCNEVGQRLLASPLLRLRDANELLPLELARKMFFYGVGPERKWQGWAPFSASPLQLRHLFVFLQESRESPCFTSASHRHPGSCWVDADSFSLQNLGQLNLQASLLCATEKHRNDRRTIGAAQVVEGGWSLPPTTLRGFHSWAAKATSDQPGCMCLVTNNFLFAPTRCEACYEGKTKTRVAPLCSPKCGRCWAQRTLQSLAEQMRSVLERGGRGIVGTHGMKLLQRAVRQGGPELVQLLHWSKFNPVEATEARRMHQILEGQEPYPGNAYSLHIFRQVRDEWAKLGWALPKMTLLVPQGPKRSFLSMLIASRRAKETKEVSELLEEALEVKKAKKQSQQKRELALFCFFVSFCAWEEGLQKSMRRVV</sequence>
<evidence type="ECO:0000313" key="1">
    <source>
        <dbReference type="EMBL" id="CAK9042262.1"/>
    </source>
</evidence>
<keyword evidence="2" id="KW-1185">Reference proteome</keyword>
<gene>
    <name evidence="1" type="ORF">CCMP2556_LOCUS22530</name>
</gene>
<dbReference type="Proteomes" id="UP001642484">
    <property type="component" value="Unassembled WGS sequence"/>
</dbReference>
<proteinExistence type="predicted"/>
<organism evidence="1 2">
    <name type="scientific">Durusdinium trenchii</name>
    <dbReference type="NCBI Taxonomy" id="1381693"/>
    <lineage>
        <taxon>Eukaryota</taxon>
        <taxon>Sar</taxon>
        <taxon>Alveolata</taxon>
        <taxon>Dinophyceae</taxon>
        <taxon>Suessiales</taxon>
        <taxon>Symbiodiniaceae</taxon>
        <taxon>Durusdinium</taxon>
    </lineage>
</organism>
<dbReference type="EMBL" id="CAXAMN010014003">
    <property type="protein sequence ID" value="CAK9042262.1"/>
    <property type="molecule type" value="Genomic_DNA"/>
</dbReference>
<reference evidence="1 2" key="1">
    <citation type="submission" date="2024-02" db="EMBL/GenBank/DDBJ databases">
        <authorList>
            <person name="Chen Y."/>
            <person name="Shah S."/>
            <person name="Dougan E. K."/>
            <person name="Thang M."/>
            <person name="Chan C."/>
        </authorList>
    </citation>
    <scope>NUCLEOTIDE SEQUENCE [LARGE SCALE GENOMIC DNA]</scope>
</reference>